<evidence type="ECO:0000313" key="2">
    <source>
        <dbReference type="EMBL" id="GAI73711.1"/>
    </source>
</evidence>
<keyword evidence="1" id="KW-0472">Membrane</keyword>
<organism evidence="2">
    <name type="scientific">marine sediment metagenome</name>
    <dbReference type="NCBI Taxonomy" id="412755"/>
    <lineage>
        <taxon>unclassified sequences</taxon>
        <taxon>metagenomes</taxon>
        <taxon>ecological metagenomes</taxon>
    </lineage>
</organism>
<sequence>MIGVWGAIISSIVAHSCWLAIYYLGGQKALHISYEWNKVARNFSIFLLYEGTLLAVILLKKSFYIPILTMGSV</sequence>
<feature type="non-terminal residue" evidence="2">
    <location>
        <position position="73"/>
    </location>
</feature>
<feature type="transmembrane region" description="Helical" evidence="1">
    <location>
        <begin position="46"/>
        <end position="67"/>
    </location>
</feature>
<reference evidence="2" key="1">
    <citation type="journal article" date="2014" name="Front. Microbiol.">
        <title>High frequency of phylogenetically diverse reductive dehalogenase-homologous genes in deep subseafloor sedimentary metagenomes.</title>
        <authorList>
            <person name="Kawai M."/>
            <person name="Futagami T."/>
            <person name="Toyoda A."/>
            <person name="Takaki Y."/>
            <person name="Nishi S."/>
            <person name="Hori S."/>
            <person name="Arai W."/>
            <person name="Tsubouchi T."/>
            <person name="Morono Y."/>
            <person name="Uchiyama I."/>
            <person name="Ito T."/>
            <person name="Fujiyama A."/>
            <person name="Inagaki F."/>
            <person name="Takami H."/>
        </authorList>
    </citation>
    <scope>NUCLEOTIDE SEQUENCE</scope>
    <source>
        <strain evidence="2">Expedition CK06-06</strain>
    </source>
</reference>
<protein>
    <submittedName>
        <fullName evidence="2">Uncharacterized protein</fullName>
    </submittedName>
</protein>
<comment type="caution">
    <text evidence="2">The sequence shown here is derived from an EMBL/GenBank/DDBJ whole genome shotgun (WGS) entry which is preliminary data.</text>
</comment>
<evidence type="ECO:0000256" key="1">
    <source>
        <dbReference type="SAM" id="Phobius"/>
    </source>
</evidence>
<dbReference type="EMBL" id="BARW01014184">
    <property type="protein sequence ID" value="GAI73711.1"/>
    <property type="molecule type" value="Genomic_DNA"/>
</dbReference>
<feature type="transmembrane region" description="Helical" evidence="1">
    <location>
        <begin position="6"/>
        <end position="25"/>
    </location>
</feature>
<name>X1S3G8_9ZZZZ</name>
<proteinExistence type="predicted"/>
<keyword evidence="1" id="KW-1133">Transmembrane helix</keyword>
<dbReference type="AlphaFoldDB" id="X1S3G8"/>
<accession>X1S3G8</accession>
<gene>
    <name evidence="2" type="ORF">S12H4_25364</name>
</gene>
<keyword evidence="1" id="KW-0812">Transmembrane</keyword>